<dbReference type="AlphaFoldDB" id="A0ABD1HVK0"/>
<comment type="caution">
    <text evidence="1">The sequence shown here is derived from an EMBL/GenBank/DDBJ whole genome shotgun (WGS) entry which is preliminary data.</text>
</comment>
<proteinExistence type="predicted"/>
<protein>
    <submittedName>
        <fullName evidence="1">Uncharacterized protein</fullName>
    </submittedName>
</protein>
<evidence type="ECO:0000313" key="1">
    <source>
        <dbReference type="EMBL" id="KAL1559091.1"/>
    </source>
</evidence>
<accession>A0ABD1HVK0</accession>
<gene>
    <name evidence="1" type="ORF">AAHA92_09474</name>
</gene>
<dbReference type="Proteomes" id="UP001567538">
    <property type="component" value="Unassembled WGS sequence"/>
</dbReference>
<reference evidence="1 2" key="1">
    <citation type="submission" date="2024-06" db="EMBL/GenBank/DDBJ databases">
        <title>A chromosome level genome sequence of Diviner's sage (Salvia divinorum).</title>
        <authorList>
            <person name="Ford S.A."/>
            <person name="Ro D.-K."/>
            <person name="Ness R.W."/>
            <person name="Phillips M.A."/>
        </authorList>
    </citation>
    <scope>NUCLEOTIDE SEQUENCE [LARGE SCALE GENOMIC DNA]</scope>
    <source>
        <strain evidence="1">SAF-2024a</strain>
        <tissue evidence="1">Leaf</tissue>
    </source>
</reference>
<dbReference type="EMBL" id="JBEAFC010000004">
    <property type="protein sequence ID" value="KAL1559091.1"/>
    <property type="molecule type" value="Genomic_DNA"/>
</dbReference>
<name>A0ABD1HVK0_SALDI</name>
<evidence type="ECO:0000313" key="2">
    <source>
        <dbReference type="Proteomes" id="UP001567538"/>
    </source>
</evidence>
<organism evidence="1 2">
    <name type="scientific">Salvia divinorum</name>
    <name type="common">Maria pastora</name>
    <name type="synonym">Diviner's sage</name>
    <dbReference type="NCBI Taxonomy" id="28513"/>
    <lineage>
        <taxon>Eukaryota</taxon>
        <taxon>Viridiplantae</taxon>
        <taxon>Streptophyta</taxon>
        <taxon>Embryophyta</taxon>
        <taxon>Tracheophyta</taxon>
        <taxon>Spermatophyta</taxon>
        <taxon>Magnoliopsida</taxon>
        <taxon>eudicotyledons</taxon>
        <taxon>Gunneridae</taxon>
        <taxon>Pentapetalae</taxon>
        <taxon>asterids</taxon>
        <taxon>lamiids</taxon>
        <taxon>Lamiales</taxon>
        <taxon>Lamiaceae</taxon>
        <taxon>Nepetoideae</taxon>
        <taxon>Mentheae</taxon>
        <taxon>Salviinae</taxon>
        <taxon>Salvia</taxon>
        <taxon>Salvia subgen. Calosphace</taxon>
    </lineage>
</organism>
<keyword evidence="2" id="KW-1185">Reference proteome</keyword>
<sequence>MPSPPPSLPSSFSTRTLIRHASFSNTLYFSLIQNRAILLLHLPPSLLPHGDTVITERVFFASGFESIVVSQARHVGCTRSSYHHRESLSPLSAVANPPEFSVWKAYYCPRHHSRQMLLPVLHQCRHFELDEVSSHLPEPARNPPAPLTPSPVQLAPPLCCRTDAIRVEPSSLSRIVVARAGPLAIKRYVLVPHFKYFATEVIRWVIRDYYFVTYGEHMWGRRAATKEMDRADLPLLVRTLATRKRGFNRGCPCVAVSGLTGRVQARREQGT</sequence>